<gene>
    <name evidence="3" type="primary">LOC106462018</name>
</gene>
<evidence type="ECO:0000313" key="3">
    <source>
        <dbReference type="RefSeq" id="XP_013777340.1"/>
    </source>
</evidence>
<dbReference type="RefSeq" id="XP_013777340.1">
    <property type="nucleotide sequence ID" value="XM_013921886.2"/>
</dbReference>
<keyword evidence="1" id="KW-0732">Signal</keyword>
<name>A0ABM1B954_LIMPO</name>
<protein>
    <submittedName>
        <fullName evidence="3">Uncharacterized protein LOC106462018 isoform X1</fullName>
    </submittedName>
</protein>
<proteinExistence type="predicted"/>
<dbReference type="GeneID" id="106462018"/>
<feature type="signal peptide" evidence="1">
    <location>
        <begin position="1"/>
        <end position="20"/>
    </location>
</feature>
<reference evidence="3" key="1">
    <citation type="submission" date="2025-08" db="UniProtKB">
        <authorList>
            <consortium name="RefSeq"/>
        </authorList>
    </citation>
    <scope>IDENTIFICATION</scope>
    <source>
        <tissue evidence="3">Muscle</tissue>
    </source>
</reference>
<accession>A0ABM1B954</accession>
<evidence type="ECO:0000313" key="2">
    <source>
        <dbReference type="Proteomes" id="UP000694941"/>
    </source>
</evidence>
<sequence length="155" mass="17591">MQRLLKRSLAVLVLFTALWAVNDGGRRFRWRHRARHFERKNLTCIADDVPSVLEASFTNCTANQPSFVSLSSFLQIFECVFKDFGLLDQNGIIIDGALGSLSGSDLNATLTFVLNNVIGKGCDILQTENRRRSKWRFGGRRRGWGFDGFTFGKRK</sequence>
<evidence type="ECO:0000256" key="1">
    <source>
        <dbReference type="SAM" id="SignalP"/>
    </source>
</evidence>
<feature type="chain" id="PRO_5046767542" evidence="1">
    <location>
        <begin position="21"/>
        <end position="155"/>
    </location>
</feature>
<organism evidence="2 3">
    <name type="scientific">Limulus polyphemus</name>
    <name type="common">Atlantic horseshoe crab</name>
    <dbReference type="NCBI Taxonomy" id="6850"/>
    <lineage>
        <taxon>Eukaryota</taxon>
        <taxon>Metazoa</taxon>
        <taxon>Ecdysozoa</taxon>
        <taxon>Arthropoda</taxon>
        <taxon>Chelicerata</taxon>
        <taxon>Merostomata</taxon>
        <taxon>Xiphosura</taxon>
        <taxon>Limulidae</taxon>
        <taxon>Limulus</taxon>
    </lineage>
</organism>
<keyword evidence="2" id="KW-1185">Reference proteome</keyword>
<dbReference type="Proteomes" id="UP000694941">
    <property type="component" value="Unplaced"/>
</dbReference>